<dbReference type="Proteomes" id="UP000177629">
    <property type="component" value="Unassembled WGS sequence"/>
</dbReference>
<name>A0A1G2PK59_9BACT</name>
<reference evidence="1 2" key="1">
    <citation type="journal article" date="2016" name="Nat. Commun.">
        <title>Thousands of microbial genomes shed light on interconnected biogeochemical processes in an aquifer system.</title>
        <authorList>
            <person name="Anantharaman K."/>
            <person name="Brown C.T."/>
            <person name="Hug L.A."/>
            <person name="Sharon I."/>
            <person name="Castelle C.J."/>
            <person name="Probst A.J."/>
            <person name="Thomas B.C."/>
            <person name="Singh A."/>
            <person name="Wilkins M.J."/>
            <person name="Karaoz U."/>
            <person name="Brodie E.L."/>
            <person name="Williams K.H."/>
            <person name="Hubbard S.S."/>
            <person name="Banfield J.F."/>
        </authorList>
    </citation>
    <scope>NUCLEOTIDE SEQUENCE [LARGE SCALE GENOMIC DNA]</scope>
</reference>
<organism evidence="1 2">
    <name type="scientific">Candidatus Terrybacteria bacterium RIFCSPHIGHO2_01_FULL_48_17</name>
    <dbReference type="NCBI Taxonomy" id="1802362"/>
    <lineage>
        <taxon>Bacteria</taxon>
        <taxon>Candidatus Terryibacteriota</taxon>
    </lineage>
</organism>
<sequence length="85" mass="9493">MIQKIIVRGKEKNVDTEAKLTFGELKVGDRFIAFPLPGDNKGHGGYKGIHYICQKKQKLILLNYVTLCSGVEGHMPENAPVIKVR</sequence>
<protein>
    <submittedName>
        <fullName evidence="1">Uncharacterized protein</fullName>
    </submittedName>
</protein>
<proteinExistence type="predicted"/>
<dbReference type="EMBL" id="MHSS01000008">
    <property type="protein sequence ID" value="OHA48149.1"/>
    <property type="molecule type" value="Genomic_DNA"/>
</dbReference>
<dbReference type="AlphaFoldDB" id="A0A1G2PK59"/>
<gene>
    <name evidence="1" type="ORF">A2806_00740</name>
</gene>
<evidence type="ECO:0000313" key="1">
    <source>
        <dbReference type="EMBL" id="OHA48149.1"/>
    </source>
</evidence>
<comment type="caution">
    <text evidence="1">The sequence shown here is derived from an EMBL/GenBank/DDBJ whole genome shotgun (WGS) entry which is preliminary data.</text>
</comment>
<dbReference type="STRING" id="1802362.A2806_00740"/>
<accession>A0A1G2PK59</accession>
<evidence type="ECO:0000313" key="2">
    <source>
        <dbReference type="Proteomes" id="UP000177629"/>
    </source>
</evidence>